<organismHost>
    <name type="scientific">Cydia pomonella</name>
    <name type="common">Codling moth</name>
    <dbReference type="NCBI Taxonomy" id="82600"/>
</organismHost>
<dbReference type="GO" id="GO:0016757">
    <property type="term" value="F:glycosyltransferase activity"/>
    <property type="evidence" value="ECO:0007669"/>
    <property type="project" value="InterPro"/>
</dbReference>
<evidence type="ECO:0000313" key="1">
    <source>
        <dbReference type="EMBL" id="AIU36835.1"/>
    </source>
</evidence>
<evidence type="ECO:0000313" key="2">
    <source>
        <dbReference type="EMBL" id="QGY99311.1"/>
    </source>
</evidence>
<dbReference type="EMBL" id="KM217574">
    <property type="protein sequence ID" value="AIU36835.1"/>
    <property type="molecule type" value="Genomic_DNA"/>
</dbReference>
<protein>
    <submittedName>
        <fullName evidence="1 2">p13</fullName>
    </submittedName>
</protein>
<dbReference type="InterPro" id="IPR002495">
    <property type="entry name" value="Glyco_trans_8"/>
</dbReference>
<dbReference type="PANTHER" id="PTHR11183">
    <property type="entry name" value="GLYCOGENIN SUBFAMILY MEMBER"/>
    <property type="match status" value="1"/>
</dbReference>
<sequence length="270" mass="31380">MRCAYVTLVMLGDGYVKGAVALAKSLLKSGTVHDLVCMVTEDVTKTQDLKRVFTHVIAVPYVYFKCGKMLTERQQKLYGEWIDFSFTKWRCLELIMYDKCVYLDADQIVLRNIDHLFRHSYAMCFNYNYSALYKVFKYGDVIDCDVQKFILENHNLLGFTGTFVYTPSLQLMSTILSLLTPTNILLTHHNKFNNGFDEVVLAQALVQEKIDVVQLTPMYVWSAGDYSVLKGQPYIINFYGDKKPWVVSGEKTSFYMDTFIWKYFYQSKVH</sequence>
<dbReference type="SUPFAM" id="SSF53448">
    <property type="entry name" value="Nucleotide-diphospho-sugar transferases"/>
    <property type="match status" value="1"/>
</dbReference>
<dbReference type="EMBL" id="MN696165">
    <property type="protein sequence ID" value="QGY99311.1"/>
    <property type="molecule type" value="Genomic_DNA"/>
</dbReference>
<reference evidence="2" key="3">
    <citation type="journal article" date="2019" name="Virology">
        <title>Single nucleotide polymorphism (SNP) frequencies and distribution reveal complex genetic composition of seven novel natural isolates of Cydia pomonella granulovirus.</title>
        <authorList>
            <person name="Fan J."/>
            <person name="Wennmann J.T."/>
            <person name="Wang D."/>
            <person name="Jehle J.A."/>
        </authorList>
    </citation>
    <scope>NUCLEOTIDE SEQUENCE</scope>
    <source>
        <strain evidence="2">CpGV-ALE</strain>
    </source>
</reference>
<dbReference type="InterPro" id="IPR029044">
    <property type="entry name" value="Nucleotide-diphossugar_trans"/>
</dbReference>
<reference evidence="1" key="1">
    <citation type="journal article" date="2014" name="Proc. Natl. Acad. Sci. U.S.A.">
        <title>Baculovirus resistance in codling moth is virus isolate-dependent and the consequence of a mutation in viral gene pe38.</title>
        <authorList>
            <person name="Gebhardt M.M."/>
            <person name="Eberle K.E."/>
            <person name="Radtke P."/>
            <person name="Jehle J.A."/>
        </authorList>
    </citation>
    <scope>NUCLEOTIDE SEQUENCE</scope>
    <source>
        <strain evidence="1">CpGV-I07</strain>
    </source>
</reference>
<name>A0A097P122_GVCP</name>
<organism evidence="1">
    <name type="scientific">Cydia pomonella granulosis virus</name>
    <name type="common">CpGV</name>
    <name type="synonym">Cydia pomonella granulovirus</name>
    <dbReference type="NCBI Taxonomy" id="28289"/>
    <lineage>
        <taxon>Viruses</taxon>
        <taxon>Viruses incertae sedis</taxon>
        <taxon>Naldaviricetes</taxon>
        <taxon>Lefavirales</taxon>
        <taxon>Baculoviridae</taxon>
        <taxon>Betabaculovirus</taxon>
        <taxon>Betabaculovirus cypomonellae</taxon>
    </lineage>
</organism>
<dbReference type="InterPro" id="IPR050587">
    <property type="entry name" value="GNT1/Glycosyltrans_8"/>
</dbReference>
<reference evidence="1" key="2">
    <citation type="submission" date="2014-07" db="EMBL/GenBank/DDBJ databases">
        <title>Comparative genomics of CpGV: Evolution of a crop protection agent.</title>
        <authorList>
            <person name="Radtke P.C."/>
            <person name="Jehle J.A."/>
        </authorList>
    </citation>
    <scope>NUCLEOTIDE SEQUENCE</scope>
    <source>
        <strain evidence="1">CpGV-I07</strain>
    </source>
</reference>
<dbReference type="Pfam" id="PF01501">
    <property type="entry name" value="Glyco_transf_8"/>
    <property type="match status" value="1"/>
</dbReference>
<gene>
    <name evidence="1" type="primary">orf47</name>
</gene>
<dbReference type="Gene3D" id="3.90.550.10">
    <property type="entry name" value="Spore Coat Polysaccharide Biosynthesis Protein SpsA, Chain A"/>
    <property type="match status" value="1"/>
</dbReference>
<proteinExistence type="predicted"/>
<accession>A0A097P122</accession>